<reference evidence="2 3" key="1">
    <citation type="journal article" date="2016" name="Int. J. Syst. Evol. Microbiol.">
        <title>Pontibacter aydingkolensis sp. nov., isolated from soil of a salt lake.</title>
        <authorList>
            <person name="Osman G."/>
            <person name="Zhang T."/>
            <person name="Lou K."/>
            <person name="Gao Y."/>
            <person name="Chang W."/>
            <person name="Lin Q."/>
            <person name="Yang H.M."/>
            <person name="Huo X.D."/>
            <person name="Wang N."/>
        </authorList>
    </citation>
    <scope>NUCLEOTIDE SEQUENCE [LARGE SCALE GENOMIC DNA]</scope>
    <source>
        <strain evidence="2 3">KACC 19255</strain>
    </source>
</reference>
<dbReference type="Pfam" id="PF14588">
    <property type="entry name" value="YjgF_endoribonc"/>
    <property type="match status" value="1"/>
</dbReference>
<gene>
    <name evidence="2" type="ORF">K0O23_12015</name>
</gene>
<dbReference type="PANTHER" id="PTHR43760">
    <property type="entry name" value="ENDORIBONUCLEASE-RELATED"/>
    <property type="match status" value="1"/>
</dbReference>
<organism evidence="2 3">
    <name type="scientific">Pontibacter aydingkolensis</name>
    <dbReference type="NCBI Taxonomy" id="1911536"/>
    <lineage>
        <taxon>Bacteria</taxon>
        <taxon>Pseudomonadati</taxon>
        <taxon>Bacteroidota</taxon>
        <taxon>Cytophagia</taxon>
        <taxon>Cytophagales</taxon>
        <taxon>Hymenobacteraceae</taxon>
        <taxon>Pontibacter</taxon>
    </lineage>
</organism>
<proteinExistence type="predicted"/>
<dbReference type="InterPro" id="IPR013813">
    <property type="entry name" value="Endoribo_LPSP/chorism_mut-like"/>
</dbReference>
<accession>A0ABS7CVA0</accession>
<dbReference type="Gene3D" id="3.30.1330.40">
    <property type="entry name" value="RutC-like"/>
    <property type="match status" value="1"/>
</dbReference>
<name>A0ABS7CVA0_9BACT</name>
<dbReference type="PANTHER" id="PTHR43760:SF1">
    <property type="entry name" value="ENDORIBONUCLEASE L-PSP_CHORISMATE MUTASE-LIKE DOMAIN-CONTAINING PROTEIN"/>
    <property type="match status" value="1"/>
</dbReference>
<feature type="domain" description="Endoribonuclease L-PSP/chorismate mutase-like" evidence="1">
    <location>
        <begin position="5"/>
        <end position="131"/>
    </location>
</feature>
<evidence type="ECO:0000313" key="2">
    <source>
        <dbReference type="EMBL" id="MBW7467793.1"/>
    </source>
</evidence>
<evidence type="ECO:0000313" key="3">
    <source>
        <dbReference type="Proteomes" id="UP000813018"/>
    </source>
</evidence>
<dbReference type="Proteomes" id="UP000813018">
    <property type="component" value="Unassembled WGS sequence"/>
</dbReference>
<keyword evidence="3" id="KW-1185">Reference proteome</keyword>
<sequence>MISPEERLQQLGILLPEPVKPVANYVTYIQTGNLLFLSGHGYCGAPTAVDIGKLGRDLTVEQGYLAARNSGICILATIKHALGDLGSVKRIVRVLGMVNATDDFADHPKVINGFSDLMVDVFGEKGRHVRSAVGMGSLPGGIAVEIEVTLEVATE</sequence>
<dbReference type="EMBL" id="JAHYXK010000009">
    <property type="protein sequence ID" value="MBW7467793.1"/>
    <property type="molecule type" value="Genomic_DNA"/>
</dbReference>
<protein>
    <submittedName>
        <fullName evidence="2">RidA family protein</fullName>
    </submittedName>
</protein>
<evidence type="ECO:0000259" key="1">
    <source>
        <dbReference type="Pfam" id="PF14588"/>
    </source>
</evidence>
<dbReference type="CDD" id="cd02199">
    <property type="entry name" value="YjgF_YER057c_UK114_like_1"/>
    <property type="match status" value="1"/>
</dbReference>
<dbReference type="InterPro" id="IPR035959">
    <property type="entry name" value="RutC-like_sf"/>
</dbReference>
<comment type="caution">
    <text evidence="2">The sequence shown here is derived from an EMBL/GenBank/DDBJ whole genome shotgun (WGS) entry which is preliminary data.</text>
</comment>
<dbReference type="RefSeq" id="WP_219877673.1">
    <property type="nucleotide sequence ID" value="NZ_JAHYXK010000009.1"/>
</dbReference>
<dbReference type="SUPFAM" id="SSF55298">
    <property type="entry name" value="YjgF-like"/>
    <property type="match status" value="1"/>
</dbReference>